<dbReference type="InterPro" id="IPR011023">
    <property type="entry name" value="Nop2p"/>
</dbReference>
<accession>A0A1H5VUB6</accession>
<evidence type="ECO:0000256" key="1">
    <source>
        <dbReference type="ARBA" id="ARBA00007494"/>
    </source>
</evidence>
<dbReference type="InterPro" id="IPR049560">
    <property type="entry name" value="MeTrfase_RsmB-F_NOP2_cat"/>
</dbReference>
<feature type="domain" description="SAM-dependent MTase RsmB/NOP-type" evidence="7">
    <location>
        <begin position="31"/>
        <end position="313"/>
    </location>
</feature>
<name>A0A1H5VUB6_9CLOT</name>
<keyword evidence="5 6" id="KW-0694">RNA-binding</keyword>
<dbReference type="InterPro" id="IPR029063">
    <property type="entry name" value="SAM-dependent_MTases_sf"/>
</dbReference>
<evidence type="ECO:0000313" key="8">
    <source>
        <dbReference type="EMBL" id="SEF90723.1"/>
    </source>
</evidence>
<dbReference type="PROSITE" id="PS01153">
    <property type="entry name" value="NOL1_NOP2_SUN"/>
    <property type="match status" value="1"/>
</dbReference>
<dbReference type="InterPro" id="IPR001678">
    <property type="entry name" value="MeTrfase_RsmB-F_NOP2_dom"/>
</dbReference>
<dbReference type="AlphaFoldDB" id="A0A1H5VUB6"/>
<dbReference type="PROSITE" id="PS51686">
    <property type="entry name" value="SAM_MT_RSMB_NOP"/>
    <property type="match status" value="1"/>
</dbReference>
<comment type="similarity">
    <text evidence="1 6">Belongs to the class I-like SAM-binding methyltransferase superfamily. RsmB/NOP family.</text>
</comment>
<dbReference type="SUPFAM" id="SSF53335">
    <property type="entry name" value="S-adenosyl-L-methionine-dependent methyltransferases"/>
    <property type="match status" value="1"/>
</dbReference>
<evidence type="ECO:0000313" key="9">
    <source>
        <dbReference type="Proteomes" id="UP000242850"/>
    </source>
</evidence>
<sequence>MVSIKEVRKRLPQELQDSLYENFEPGIVDKIFYGMAYEKLTTLRVNTLKYDILSLINFLKENNIKFDRVKWYRDALIIKNADERDIEKFSIYKEGYIYLQNLSSMIPPLILEPKEGDKVLDIAAAPGSKTTQMAAMMNNKGFILANEVDKIRAERLKYNLNLQGVKIAEVRIGKGEKIGEEYPEYFDRVLLDVPCSGEGIINVSEPKTYRGWSLKEVEKLSRLQKKLFESGYKALKPNGIMVYSTCTLNKKENEEVINWALDNFNIKILSIEKFDSNFLNGLTKGLNEELKKCIRVIPNQIYEGFFVCKIQKKD</sequence>
<dbReference type="Gene3D" id="3.30.70.1170">
    <property type="entry name" value="Sun protein, domain 3"/>
    <property type="match status" value="1"/>
</dbReference>
<dbReference type="InterPro" id="IPR018314">
    <property type="entry name" value="RsmB/NOL1/NOP2-like_CS"/>
</dbReference>
<dbReference type="PANTHER" id="PTHR22807">
    <property type="entry name" value="NOP2 YEAST -RELATED NOL1/NOP2/FMU SUN DOMAIN-CONTAINING"/>
    <property type="match status" value="1"/>
</dbReference>
<feature type="binding site" evidence="6">
    <location>
        <position position="192"/>
    </location>
    <ligand>
        <name>S-adenosyl-L-methionine</name>
        <dbReference type="ChEBI" id="CHEBI:59789"/>
    </ligand>
</feature>
<dbReference type="CDD" id="cd02440">
    <property type="entry name" value="AdoMet_MTases"/>
    <property type="match status" value="1"/>
</dbReference>
<dbReference type="OrthoDB" id="9810297at2"/>
<evidence type="ECO:0000256" key="3">
    <source>
        <dbReference type="ARBA" id="ARBA00022679"/>
    </source>
</evidence>
<keyword evidence="9" id="KW-1185">Reference proteome</keyword>
<dbReference type="GO" id="GO:0006396">
    <property type="term" value="P:RNA processing"/>
    <property type="evidence" value="ECO:0007669"/>
    <property type="project" value="InterPro"/>
</dbReference>
<gene>
    <name evidence="8" type="ORF">SAMN05660865_01310</name>
</gene>
<dbReference type="GO" id="GO:0008757">
    <property type="term" value="F:S-adenosylmethionine-dependent methyltransferase activity"/>
    <property type="evidence" value="ECO:0007669"/>
    <property type="project" value="InterPro"/>
</dbReference>
<keyword evidence="4 6" id="KW-0949">S-adenosyl-L-methionine</keyword>
<evidence type="ECO:0000256" key="5">
    <source>
        <dbReference type="ARBA" id="ARBA00022884"/>
    </source>
</evidence>
<feature type="active site" description="Nucleophile" evidence="6">
    <location>
        <position position="246"/>
    </location>
</feature>
<dbReference type="GO" id="GO:0008173">
    <property type="term" value="F:RNA methyltransferase activity"/>
    <property type="evidence" value="ECO:0007669"/>
    <property type="project" value="InterPro"/>
</dbReference>
<dbReference type="Pfam" id="PF01189">
    <property type="entry name" value="Methyltr_RsmB-F"/>
    <property type="match status" value="1"/>
</dbReference>
<dbReference type="Gene3D" id="3.40.50.150">
    <property type="entry name" value="Vaccinia Virus protein VP39"/>
    <property type="match status" value="1"/>
</dbReference>
<dbReference type="InterPro" id="IPR023267">
    <property type="entry name" value="RCMT"/>
</dbReference>
<feature type="binding site" evidence="6">
    <location>
        <begin position="123"/>
        <end position="129"/>
    </location>
    <ligand>
        <name>S-adenosyl-L-methionine</name>
        <dbReference type="ChEBI" id="CHEBI:59789"/>
    </ligand>
</feature>
<evidence type="ECO:0000256" key="2">
    <source>
        <dbReference type="ARBA" id="ARBA00022603"/>
    </source>
</evidence>
<keyword evidence="2 6" id="KW-0489">Methyltransferase</keyword>
<dbReference type="GO" id="GO:0003723">
    <property type="term" value="F:RNA binding"/>
    <property type="evidence" value="ECO:0007669"/>
    <property type="project" value="UniProtKB-UniRule"/>
</dbReference>
<dbReference type="Proteomes" id="UP000242850">
    <property type="component" value="Unassembled WGS sequence"/>
</dbReference>
<feature type="binding site" evidence="6">
    <location>
        <position position="147"/>
    </location>
    <ligand>
        <name>S-adenosyl-L-methionine</name>
        <dbReference type="ChEBI" id="CHEBI:59789"/>
    </ligand>
</feature>
<dbReference type="NCBIfam" id="TIGR00446">
    <property type="entry name" value="nop2p"/>
    <property type="match status" value="1"/>
</dbReference>
<comment type="caution">
    <text evidence="6">Lacks conserved residue(s) required for the propagation of feature annotation.</text>
</comment>
<evidence type="ECO:0000259" key="7">
    <source>
        <dbReference type="PROSITE" id="PS51686"/>
    </source>
</evidence>
<dbReference type="PANTHER" id="PTHR22807:SF30">
    <property type="entry name" value="28S RRNA (CYTOSINE(4447)-C(5))-METHYLTRANSFERASE-RELATED"/>
    <property type="match status" value="1"/>
</dbReference>
<protein>
    <submittedName>
        <fullName evidence="8">16S rRNA (Cytosine1407-C5)-methyltransferase</fullName>
    </submittedName>
</protein>
<evidence type="ECO:0000256" key="4">
    <source>
        <dbReference type="ARBA" id="ARBA00022691"/>
    </source>
</evidence>
<dbReference type="RefSeq" id="WP_103896258.1">
    <property type="nucleotide sequence ID" value="NZ_FNUK01000015.1"/>
</dbReference>
<organism evidence="8 9">
    <name type="scientific">Caloramator fervidus</name>
    <dbReference type="NCBI Taxonomy" id="29344"/>
    <lineage>
        <taxon>Bacteria</taxon>
        <taxon>Bacillati</taxon>
        <taxon>Bacillota</taxon>
        <taxon>Clostridia</taxon>
        <taxon>Eubacteriales</taxon>
        <taxon>Clostridiaceae</taxon>
        <taxon>Caloramator</taxon>
    </lineage>
</organism>
<proteinExistence type="inferred from homology"/>
<evidence type="ECO:0000256" key="6">
    <source>
        <dbReference type="PROSITE-ProRule" id="PRU01023"/>
    </source>
</evidence>
<dbReference type="GO" id="GO:0001510">
    <property type="term" value="P:RNA methylation"/>
    <property type="evidence" value="ECO:0007669"/>
    <property type="project" value="InterPro"/>
</dbReference>
<reference evidence="9" key="1">
    <citation type="submission" date="2016-10" db="EMBL/GenBank/DDBJ databases">
        <authorList>
            <person name="Varghese N."/>
            <person name="Submissions S."/>
        </authorList>
    </citation>
    <scope>NUCLEOTIDE SEQUENCE [LARGE SCALE GENOMIC DNA]</scope>
    <source>
        <strain evidence="9">DSM 5463</strain>
    </source>
</reference>
<dbReference type="EMBL" id="FNUK01000015">
    <property type="protein sequence ID" value="SEF90723.1"/>
    <property type="molecule type" value="Genomic_DNA"/>
</dbReference>
<keyword evidence="3 6" id="KW-0808">Transferase</keyword>
<dbReference type="PRINTS" id="PR02008">
    <property type="entry name" value="RCMTFAMILY"/>
</dbReference>